<feature type="transmembrane region" description="Helical" evidence="2">
    <location>
        <begin position="227"/>
        <end position="248"/>
    </location>
</feature>
<evidence type="ECO:0000313" key="4">
    <source>
        <dbReference type="Proteomes" id="UP000008143"/>
    </source>
</evidence>
<protein>
    <submittedName>
        <fullName evidence="5">Uncharacterized protein LOC100488259</fullName>
    </submittedName>
</protein>
<evidence type="ECO:0000256" key="3">
    <source>
        <dbReference type="SAM" id="SignalP"/>
    </source>
</evidence>
<evidence type="ECO:0000313" key="6">
    <source>
        <dbReference type="Xenbase" id="XB-GENE-29079123"/>
    </source>
</evidence>
<dbReference type="RefSeq" id="XP_017950499.2">
    <property type="nucleotide sequence ID" value="XM_018095010.2"/>
</dbReference>
<accession>A0A8J0T3W1</accession>
<keyword evidence="4" id="KW-1185">Reference proteome</keyword>
<dbReference type="GeneID" id="100488259"/>
<feature type="region of interest" description="Disordered" evidence="1">
    <location>
        <begin position="277"/>
        <end position="322"/>
    </location>
</feature>
<keyword evidence="3" id="KW-0732">Signal</keyword>
<sequence>MKFGMFGCCLLLLHFLNTIQGGSGDKYMTGIVNQSIRFPPVPFKYMADWYFNGQYRDADNGALVLSSDGKQQDYVPEKYKNRVKPEYNASLDLRDLKKEDEGWYKLVYDGDSISIYLTVLGKGEENITGKVKGLAIFPSMPCRYSGRLLYHGADIHNKNPMEVLHCDDKTSPGHVADTYQSRLRPSCKGSSELTNLQEEDGGHYTWECDGTVVHDIHLVVKGTENFWIIWAAVFLLIAVLSIGLFLLWRRKSKGTLCRRHQGGGLETYEAVRQNEENLASEAGGKLSQPNGNTTFSAGNSPKELAQNPETETNSVGGNNNNEDCKETKISGLCAEAPKLEIPGEVLDFAEEKETVKNHKMQCMEDWEPVTSNSSCNTDNGDIGGDKLNIIRNNTINKDKREMDPGGRPIELTDGIINVCLSETKSNAINGRVEVEYNETDISRGAQKYRNKINNMDINDMDKGGLDNKPVITCSAEQRDNRDIITEGGTCAINMETDPDSDPVRCKRGEGQAHVDKPALDPDKDTIVMRNDDNLNPPFQNSIINMCNCEGHIDKVSAHSGPFTKDIGGPIHIYIDNDDAQ</sequence>
<dbReference type="AGR" id="Xenbase:XB-GENE-29079123"/>
<feature type="chain" id="PRO_5035225579" evidence="3">
    <location>
        <begin position="25"/>
        <end position="580"/>
    </location>
</feature>
<reference evidence="5" key="1">
    <citation type="submission" date="2025-08" db="UniProtKB">
        <authorList>
            <consortium name="RefSeq"/>
        </authorList>
    </citation>
    <scope>IDENTIFICATION</scope>
    <source>
        <strain evidence="5">Nigerian</strain>
        <tissue evidence="5">Liver and blood</tissue>
    </source>
</reference>
<keyword evidence="2" id="KW-1133">Transmembrane helix</keyword>
<keyword evidence="2" id="KW-0812">Transmembrane</keyword>
<dbReference type="OrthoDB" id="10421534at2759"/>
<dbReference type="Gene3D" id="2.60.40.10">
    <property type="entry name" value="Immunoglobulins"/>
    <property type="match status" value="1"/>
</dbReference>
<evidence type="ECO:0000313" key="5">
    <source>
        <dbReference type="RefSeq" id="XP_017950499.2"/>
    </source>
</evidence>
<dbReference type="Xenbase" id="XB-GENE-29079123">
    <property type="gene designation" value="LOC100488259"/>
</dbReference>
<name>A0A8J0T3W1_XENTR</name>
<evidence type="ECO:0000256" key="1">
    <source>
        <dbReference type="SAM" id="MobiDB-lite"/>
    </source>
</evidence>
<dbReference type="OMA" id="EGWYKLV"/>
<dbReference type="SUPFAM" id="SSF48726">
    <property type="entry name" value="Immunoglobulin"/>
    <property type="match status" value="1"/>
</dbReference>
<keyword evidence="2" id="KW-0472">Membrane</keyword>
<organism evidence="4 5">
    <name type="scientific">Xenopus tropicalis</name>
    <name type="common">Western clawed frog</name>
    <name type="synonym">Silurana tropicalis</name>
    <dbReference type="NCBI Taxonomy" id="8364"/>
    <lineage>
        <taxon>Eukaryota</taxon>
        <taxon>Metazoa</taxon>
        <taxon>Chordata</taxon>
        <taxon>Craniata</taxon>
        <taxon>Vertebrata</taxon>
        <taxon>Euteleostomi</taxon>
        <taxon>Amphibia</taxon>
        <taxon>Batrachia</taxon>
        <taxon>Anura</taxon>
        <taxon>Pipoidea</taxon>
        <taxon>Pipidae</taxon>
        <taxon>Xenopodinae</taxon>
        <taxon>Xenopus</taxon>
        <taxon>Silurana</taxon>
    </lineage>
</organism>
<evidence type="ECO:0000256" key="2">
    <source>
        <dbReference type="SAM" id="Phobius"/>
    </source>
</evidence>
<dbReference type="KEGG" id="xtr:100488259"/>
<proteinExistence type="predicted"/>
<dbReference type="InterPro" id="IPR013783">
    <property type="entry name" value="Ig-like_fold"/>
</dbReference>
<dbReference type="Proteomes" id="UP000008143">
    <property type="component" value="Chromosome 1"/>
</dbReference>
<feature type="signal peptide" evidence="3">
    <location>
        <begin position="1"/>
        <end position="24"/>
    </location>
</feature>
<feature type="compositionally biased region" description="Polar residues" evidence="1">
    <location>
        <begin position="307"/>
        <end position="321"/>
    </location>
</feature>
<gene>
    <name evidence="5 6" type="primary">LOC100488259</name>
</gene>
<dbReference type="AlphaFoldDB" id="A0A8J0T3W1"/>
<dbReference type="InterPro" id="IPR036179">
    <property type="entry name" value="Ig-like_dom_sf"/>
</dbReference>
<feature type="compositionally biased region" description="Polar residues" evidence="1">
    <location>
        <begin position="287"/>
        <end position="299"/>
    </location>
</feature>